<feature type="signal peptide" evidence="8">
    <location>
        <begin position="1"/>
        <end position="28"/>
    </location>
</feature>
<dbReference type="AlphaFoldDB" id="A0A5C5YQC5"/>
<evidence type="ECO:0000256" key="6">
    <source>
        <dbReference type="ARBA" id="ARBA00023136"/>
    </source>
</evidence>
<dbReference type="Pfam" id="PF03349">
    <property type="entry name" value="Toluene_X"/>
    <property type="match status" value="1"/>
</dbReference>
<reference evidence="9 10" key="1">
    <citation type="submission" date="2019-02" db="EMBL/GenBank/DDBJ databases">
        <title>Deep-cultivation of Planctomycetes and their phenomic and genomic characterization uncovers novel biology.</title>
        <authorList>
            <person name="Wiegand S."/>
            <person name="Jogler M."/>
            <person name="Boedeker C."/>
            <person name="Pinto D."/>
            <person name="Vollmers J."/>
            <person name="Rivas-Marin E."/>
            <person name="Kohn T."/>
            <person name="Peeters S.H."/>
            <person name="Heuer A."/>
            <person name="Rast P."/>
            <person name="Oberbeckmann S."/>
            <person name="Bunk B."/>
            <person name="Jeske O."/>
            <person name="Meyerdierks A."/>
            <person name="Storesund J.E."/>
            <person name="Kallscheuer N."/>
            <person name="Luecker S."/>
            <person name="Lage O.M."/>
            <person name="Pohl T."/>
            <person name="Merkel B.J."/>
            <person name="Hornburger P."/>
            <person name="Mueller R.-W."/>
            <person name="Bruemmer F."/>
            <person name="Labrenz M."/>
            <person name="Spormann A.M."/>
            <person name="Op Den Camp H."/>
            <person name="Overmann J."/>
            <person name="Amann R."/>
            <person name="Jetten M.S.M."/>
            <person name="Mascher T."/>
            <person name="Medema M.H."/>
            <person name="Devos D.P."/>
            <person name="Kaster A.-K."/>
            <person name="Ovreas L."/>
            <person name="Rohde M."/>
            <person name="Galperin M.Y."/>
            <person name="Jogler C."/>
        </authorList>
    </citation>
    <scope>NUCLEOTIDE SEQUENCE [LARGE SCALE GENOMIC DNA]</scope>
    <source>
        <strain evidence="9 10">Pla123a</strain>
    </source>
</reference>
<keyword evidence="4" id="KW-0812">Transmembrane</keyword>
<evidence type="ECO:0000256" key="7">
    <source>
        <dbReference type="ARBA" id="ARBA00023237"/>
    </source>
</evidence>
<keyword evidence="7" id="KW-0998">Cell outer membrane</keyword>
<evidence type="ECO:0000256" key="5">
    <source>
        <dbReference type="ARBA" id="ARBA00022729"/>
    </source>
</evidence>
<dbReference type="EMBL" id="SJPO01000005">
    <property type="protein sequence ID" value="TWT77131.1"/>
    <property type="molecule type" value="Genomic_DNA"/>
</dbReference>
<organism evidence="9 10">
    <name type="scientific">Posidoniimonas polymericola</name>
    <dbReference type="NCBI Taxonomy" id="2528002"/>
    <lineage>
        <taxon>Bacteria</taxon>
        <taxon>Pseudomonadati</taxon>
        <taxon>Planctomycetota</taxon>
        <taxon>Planctomycetia</taxon>
        <taxon>Pirellulales</taxon>
        <taxon>Lacipirellulaceae</taxon>
        <taxon>Posidoniimonas</taxon>
    </lineage>
</organism>
<proteinExistence type="inferred from homology"/>
<dbReference type="PANTHER" id="PTHR35093">
    <property type="entry name" value="OUTER MEMBRANE PROTEIN NMB0088-RELATED"/>
    <property type="match status" value="1"/>
</dbReference>
<comment type="caution">
    <text evidence="9">The sequence shown here is derived from an EMBL/GenBank/DDBJ whole genome shotgun (WGS) entry which is preliminary data.</text>
</comment>
<comment type="subcellular location">
    <subcellularLocation>
        <location evidence="1">Cell outer membrane</location>
        <topology evidence="1">Multi-pass membrane protein</topology>
    </subcellularLocation>
</comment>
<protein>
    <submittedName>
        <fullName evidence="9">Outer membrane protein transport protein (OMPP1/FadL/TodX)</fullName>
    </submittedName>
</protein>
<dbReference type="SUPFAM" id="SSF56935">
    <property type="entry name" value="Porins"/>
    <property type="match status" value="1"/>
</dbReference>
<gene>
    <name evidence="9" type="ORF">Pla123a_25620</name>
</gene>
<dbReference type="GO" id="GO:0015483">
    <property type="term" value="F:long-chain fatty acid transporting porin activity"/>
    <property type="evidence" value="ECO:0007669"/>
    <property type="project" value="TreeGrafter"/>
</dbReference>
<evidence type="ECO:0000256" key="8">
    <source>
        <dbReference type="SAM" id="SignalP"/>
    </source>
</evidence>
<keyword evidence="6" id="KW-0472">Membrane</keyword>
<evidence type="ECO:0000313" key="10">
    <source>
        <dbReference type="Proteomes" id="UP000318478"/>
    </source>
</evidence>
<dbReference type="Gene3D" id="2.40.160.60">
    <property type="entry name" value="Outer membrane protein transport protein (OMPP1/FadL/TodX)"/>
    <property type="match status" value="1"/>
</dbReference>
<dbReference type="Proteomes" id="UP000318478">
    <property type="component" value="Unassembled WGS sequence"/>
</dbReference>
<keyword evidence="3" id="KW-1134">Transmembrane beta strand</keyword>
<accession>A0A5C5YQC5</accession>
<dbReference type="GO" id="GO:0009279">
    <property type="term" value="C:cell outer membrane"/>
    <property type="evidence" value="ECO:0007669"/>
    <property type="project" value="UniProtKB-SubCell"/>
</dbReference>
<comment type="similarity">
    <text evidence="2">Belongs to the OmpP1/FadL family.</text>
</comment>
<dbReference type="PROSITE" id="PS51257">
    <property type="entry name" value="PROKAR_LIPOPROTEIN"/>
    <property type="match status" value="1"/>
</dbReference>
<sequence precursor="true">MTSDRKQRWLACCVAAVACSVFVPAANAQGLIMPGVGTVNRGMSGVGTALPVDAAGAIFRNPATMTGLRRSEVTVGAELLLQTETLSSAFPAAGSGSTEAETGASLIPAVGLVERNCCSPLTLGFGMYGVAGFKANYPSSLTNPVLAPQPNGLGRVFAEFQVFEVAPAAALEVTPNLSVGFSPILAMGTLNAAPLFLAPPDDANTDTAFTYRDGLGTRYHYGGAFQLGVYYDSHCDWTVGASLKSPTWFEDFRFNTTDEVGAPRLDKLDVDLPMVASLGFGYTGIRHVAWGLDLRYFDYKNTKGFGTAGYNAFGAATGLGWDNVFSVSTAAQIQATERLILRMGYHYQSNPISDSTAFFNVGSPLVIGHIVSIGATMDVSAKTSFNIAYLHGFEGEASGPWTLPTFGAIPGSSVKSEVSADALSAGFTVRY</sequence>
<dbReference type="RefSeq" id="WP_146587451.1">
    <property type="nucleotide sequence ID" value="NZ_SJPO01000005.1"/>
</dbReference>
<keyword evidence="10" id="KW-1185">Reference proteome</keyword>
<evidence type="ECO:0000256" key="1">
    <source>
        <dbReference type="ARBA" id="ARBA00004571"/>
    </source>
</evidence>
<evidence type="ECO:0000256" key="4">
    <source>
        <dbReference type="ARBA" id="ARBA00022692"/>
    </source>
</evidence>
<feature type="chain" id="PRO_5023033474" evidence="8">
    <location>
        <begin position="29"/>
        <end position="431"/>
    </location>
</feature>
<name>A0A5C5YQC5_9BACT</name>
<evidence type="ECO:0000256" key="3">
    <source>
        <dbReference type="ARBA" id="ARBA00022452"/>
    </source>
</evidence>
<dbReference type="OrthoDB" id="247139at2"/>
<evidence type="ECO:0000256" key="2">
    <source>
        <dbReference type="ARBA" id="ARBA00008163"/>
    </source>
</evidence>
<keyword evidence="5 8" id="KW-0732">Signal</keyword>
<dbReference type="PANTHER" id="PTHR35093:SF8">
    <property type="entry name" value="OUTER MEMBRANE PROTEIN NMB0088-RELATED"/>
    <property type="match status" value="1"/>
</dbReference>
<dbReference type="InterPro" id="IPR005017">
    <property type="entry name" value="OMPP1/FadL/TodX"/>
</dbReference>
<evidence type="ECO:0000313" key="9">
    <source>
        <dbReference type="EMBL" id="TWT77131.1"/>
    </source>
</evidence>